<evidence type="ECO:0000256" key="1">
    <source>
        <dbReference type="SAM" id="MobiDB-lite"/>
    </source>
</evidence>
<feature type="compositionally biased region" description="Basic residues" evidence="1">
    <location>
        <begin position="221"/>
        <end position="232"/>
    </location>
</feature>
<keyword evidence="3" id="KW-1185">Reference proteome</keyword>
<feature type="region of interest" description="Disordered" evidence="1">
    <location>
        <begin position="207"/>
        <end position="232"/>
    </location>
</feature>
<gene>
    <name evidence="2" type="ORF">V6N11_058836</name>
</gene>
<dbReference type="Proteomes" id="UP001396334">
    <property type="component" value="Unassembled WGS sequence"/>
</dbReference>
<accession>A0ABR2U611</accession>
<evidence type="ECO:0000313" key="3">
    <source>
        <dbReference type="Proteomes" id="UP001396334"/>
    </source>
</evidence>
<comment type="caution">
    <text evidence="2">The sequence shown here is derived from an EMBL/GenBank/DDBJ whole genome shotgun (WGS) entry which is preliminary data.</text>
</comment>
<dbReference type="EMBL" id="JBBPBN010000002">
    <property type="protein sequence ID" value="KAK9044946.1"/>
    <property type="molecule type" value="Genomic_DNA"/>
</dbReference>
<organism evidence="2 3">
    <name type="scientific">Hibiscus sabdariffa</name>
    <name type="common">roselle</name>
    <dbReference type="NCBI Taxonomy" id="183260"/>
    <lineage>
        <taxon>Eukaryota</taxon>
        <taxon>Viridiplantae</taxon>
        <taxon>Streptophyta</taxon>
        <taxon>Embryophyta</taxon>
        <taxon>Tracheophyta</taxon>
        <taxon>Spermatophyta</taxon>
        <taxon>Magnoliopsida</taxon>
        <taxon>eudicotyledons</taxon>
        <taxon>Gunneridae</taxon>
        <taxon>Pentapetalae</taxon>
        <taxon>rosids</taxon>
        <taxon>malvids</taxon>
        <taxon>Malvales</taxon>
        <taxon>Malvaceae</taxon>
        <taxon>Malvoideae</taxon>
        <taxon>Hibiscus</taxon>
    </lineage>
</organism>
<name>A0ABR2U611_9ROSI</name>
<proteinExistence type="predicted"/>
<sequence length="374" mass="41804">MMDIEPGEGEDLLAHQVSMGHAVSFKDKLLGAKKPEEGKLSITELDVEVVNKMRRNTPNPTSARVVDRNIRDPERSGSRFAALAGEHESIIEVEDGLERVAATELEVEEQVVRPRIVKETIGGTTLDDKELSLRDRPLEELNVASKGKVVVAASALSNDKHTAVMVVHGDEGQVHKGAKGRVLPASIRGLQVKAGNTLKLRAQSGNSLKLGTQNGGMKDTKSRKNGGAKQRTKIADRLSPLVRELEDAALTESMRLNQPRNESNMEAMGREDRLVFSCLLSHAPRPLMVRDMVDEGGNWDWHRLLQLVPKESLEHIASIHPPCDSLGEDRPQWRWEPNRQFSSQSAYMFLNTVMTVDQRDIWKRIWKLHVPQRV</sequence>
<reference evidence="2 3" key="1">
    <citation type="journal article" date="2024" name="G3 (Bethesda)">
        <title>Genome assembly of Hibiscus sabdariffa L. provides insights into metabolisms of medicinal natural products.</title>
        <authorList>
            <person name="Kim T."/>
        </authorList>
    </citation>
    <scope>NUCLEOTIDE SEQUENCE [LARGE SCALE GENOMIC DNA]</scope>
    <source>
        <strain evidence="2">TK-2024</strain>
        <tissue evidence="2">Old leaves</tissue>
    </source>
</reference>
<evidence type="ECO:0000313" key="2">
    <source>
        <dbReference type="EMBL" id="KAK9044946.1"/>
    </source>
</evidence>
<protein>
    <submittedName>
        <fullName evidence="2">Uncharacterized protein</fullName>
    </submittedName>
</protein>